<evidence type="ECO:0000256" key="1">
    <source>
        <dbReference type="SAM" id="MobiDB-lite"/>
    </source>
</evidence>
<name>A0ABP0PDT1_9DINO</name>
<comment type="caution">
    <text evidence="2">The sequence shown here is derived from an EMBL/GenBank/DDBJ whole genome shotgun (WGS) entry which is preliminary data.</text>
</comment>
<evidence type="ECO:0000313" key="3">
    <source>
        <dbReference type="Proteomes" id="UP001642464"/>
    </source>
</evidence>
<dbReference type="EMBL" id="CAXAMM010035402">
    <property type="protein sequence ID" value="CAK9074190.1"/>
    <property type="molecule type" value="Genomic_DNA"/>
</dbReference>
<accession>A0ABP0PDT1</accession>
<sequence length="3447" mass="373609">AGVGPGLEAGLQLDEVVTVAERVSQAAAALQLPQNQLVEEIRSLLRGTAQARTSIVASVLFGGAANANRIIRQAREAGNVFEVINERLDSFRFAANATQLTFSGLLARIRDASALAGGTAALPFFEELKGLLSDIGELFVVIERDAEGAISNITPRPEAVALLSIVFNSLREGVRIIREGIGEISVDNLASAFETLGSIIEGVASVLVGLVQGAIRGFALLGELAEAFSGAVGGIDNELLRETGELVGTIGVALVGAAVAGATLRGILGLLRSPIVRFIGILGAATLATQQIGTAALGIPLNFREAVGLVQLSFEELFGRVIRTGELAFKNFANLVVQVFTDPIGFIASALQTLLNSLNGAVAIAASLGIVSEETRIGVEDSLSSLERFAQARSGRDNPFLPFKPGEIDKAKQELVDFLADSQKRFDDFAAEVAARDADENTKFRPIAEDGADDAAGAIEKAIRAANEALKGLIDEGLVDQNAISEAIQGAAQKAEDDPNKPTFEPNPPPEGESKLEKFLQGIVENFESGLAITRGVVTSFSNFVASSIVDALDPTKDFDIRERFARFLQDIARLIIQQLVQLAIAKAILGFGTGLSDGGQVPNTQVPAFADGGDVPGRFSRPSLQPSHVPASDTVPAWLTPGEFVQPVRAVAKYGMDAMEMIRRGAVDPQALRSLAGLSGKKARSVMRGGPNSGFQQGGLITSEVERADSLATSRQADAETNPPIALVVGNDQSLDRLLAGGKKEHSMALKWIDGCELWRDATYGARAYVTFSGWGPATPGRVSPGQRYWSGNGANARTPSLGVQNTWVIGFGYYTTTQSSGNQIRIFTGGTEQCRLQLAASGGNAVWELRRGATLVATSSAFALSQWHYFEFKLDVLTASATYELRLNEVSIMSGSGENLADSGGNGADVFGWQTASGTSTRMDDIYILDSTGATNTTFLGDSVAIEVLPDGDGHQTDFTRSAGTTNYENVDEGPASSADYNHSDTNNQEDYYTHANLPATGLGTIHGIKLSGTWAMATTGSRTARYRYYNGTLEFNAGSDITASGTTLVELPEVVELNPDTGVRWVKSDIDNGFETRVHSNYFQRLYDNYAGFTLTAGISGRRHGTAMQNSNAQWITPVLTSTFEETWIAQVAILKPQGNWGASQPHIMFFRNGTANDQFEMRFVDAGGQNTNDYKIELYRGTTLLATSPIYFWGNAKAWMVFQLKVRIHPTLGSYEVRAWDYFDNQTTAIASATGINTADTGSAGADQIRFRTGSQTATQARFDDLVFWDDTGTGLTDFTSKPLIVYGELPNADVAGELDWVPSSGSTHFVLVDDPANSPSESGEVTSEVVGDVDLYGYQQNDLDLIPTGSPPTVHGIMVDVEALMKNSGTRTVRVRFKDGIDQADDTTDLVYNSTAKASNAAILLQNPTGTPAAWTVADLKTIEFGPKLNVAISRISYEAAVDSGGAGELRLHRTGVEVLFQPIPKLAVSRMSYEAAVDSGGAGDLRLHRLGVEVLFSCPPELAVSRVSYEAVADSAGAGELRLHRTGIELLARTGVPNPTPAPLAANLEFFLHNWVDEIEIETAYSTDITRSPDTNAEQRRSLIQRPERTMTLRWETFDLNEAAAMQRLLRRMTDETMQIPLYPDVANLETITGVADTTIFGNFNDRRFYAGARVVIFQTDEPNGNTYLDRTEPIVRTIQSLTADSLTLTASVPQGLLPFRTSIVPLIDCEVVLEPETTQLTTDKYTVQMTVRELKGPNGLPPSAVGLPSGFPVQLNRPVWQIEPNWVNGVKVRYKRYGSEARQGRRLVPQKEGPRYVQETDYDLFPLTRAEYFNVCTMFDSRRGRGMSFWHVDREFELQIADTDPTFIDVIPFGTFADFNELWTEQNIGAGIVMKSGFVHVVQINTVVDNGSTWRLTTVAGQFLPDPIDLTQVDYFARARISRFREDSMRERWRTGEVAEVRLKVIECMNEKFVRFRNAVTNAILANYTDRDSDTDFDGETHTSVTDMEIQLPENDGLLTESPCNFIFPLLSGLLTDMSSGEPHPDVKVEVWEFSRGDGLLVPAANTALKTFIGLVKGVKRNFGGRKDVVGISALPTKALLQTVTLGQPCNHQCINRLGDGQCQVNMGASNRTINTSLSTIDGAKITVPDIAVPAGKGDRFYEAGYIRRDGLEIKIVEWRDEINGTKNEFFLARTPPQGAVLGLRLRDAQLPPELRGRRREAELMTGIHYYDALLTWTSFRINGSGMYRAAERALERRMERLLGEWEGTPYVLGQSAKGVGTFCTAFVCSILDELYRRPGAELPNVPSDAAMHDPERARSGLRWFLSTYPCHEKVEPSEEDGRRRVQPGDILVTGPRGGGPGHAIIVGPRENTLWQCSSRASGVHWTGMSGSSMVVQLVLLVISIGLSLLAGYLLQKKNKSLVQDDKPTTLATRGSYLPLLKGRRRMGPIFGWAGGRFTTKEKVKSGGKGGAFSTPKHDIYRESGWHQICIGPAFCLWEIEQNGVPIFVGPISSDSHPSGSLIDLGGEGAFRIFWGEDNQPINTFLGDASRVGVSSRWPKCCYVEWQGKRLGPSPNWPQITYVVEVRPQSAILTHTPAIIEATQVLDQEIKNVFDITTGTPGNGYVELPNDVTAAYKPKQQVELTNDTGGGNGTYTVLKVDTVDVDPDPLVVTIHTRVFMNETLPGGMNGDGEIQGYTNQRDDGWNGGHMLAELLFSPWPYGLNLDQTEWDMNSLESFATLVEEGGSGENLRCSMLAPQGQDMRGQLGGIMQDFGLMLPIDMRSGAVKFQPVRKASGTIPNIPTDAQVQRTEIEVQLGSRPVDRIIFSFADEFNAFRDMTLAVDDDGQAARATFFRARQVQIISTSDFGTAARISQRRQFEELAGGGDFRIFANRAARTLLPGEPITADGFNEVLRVAQTKHDPLSGQVEVVVMPDFYGGTISSFITNKGNTGGTGQQVQADPGFDLVEIPEILAGQVQTVLMVYIRAHATILGHNIHISRDNSTYTLFGADSSIMTGGTLNENLDDAMEQDQGAEFTFEGPDIGEVLDLSADAVSWRGGRQLAVFVDPNDPGRNEICFLKKVTFVTGNTYRLDGLIRARYDTWASGLAPQSGWRVFIVQDDDGDPIIDDPLFAPQVLLYGKSEPTGLGVLPLANIQQERINLYGKGLRPPPIDDIVLNAASGSAGSGTTAWGDLFYAVAGSAPADDLIFRWGYSTPQTTGTGAGLFGAGSNVADPAPEGTFTLEILNLSDVVQRTVTGLTAATYTYTRADRLADFTSEPSGFKIVNNGENAWDSKLNDNHQNIFDRPIPIYVHTGDLASLQTSFNANQYDQALCWVTDEGPGTGLQLAFSNGTSWELLSNWEALNRAVQTDNPTSPYTLLTSDDLVTKTNSTALTLNLPALAAGNRGREVRVKNAAGTTNNITITPNGADTVDGAATLVLTPGQSATIIAGLGTDWLVV</sequence>
<feature type="region of interest" description="Disordered" evidence="1">
    <location>
        <begin position="963"/>
        <end position="992"/>
    </location>
</feature>
<gene>
    <name evidence="2" type="ORF">SCF082_LOCUS36160</name>
</gene>
<feature type="region of interest" description="Disordered" evidence="1">
    <location>
        <begin position="490"/>
        <end position="514"/>
    </location>
</feature>
<organism evidence="2 3">
    <name type="scientific">Durusdinium trenchii</name>
    <dbReference type="NCBI Taxonomy" id="1381693"/>
    <lineage>
        <taxon>Eukaryota</taxon>
        <taxon>Sar</taxon>
        <taxon>Alveolata</taxon>
        <taxon>Dinophyceae</taxon>
        <taxon>Suessiales</taxon>
        <taxon>Symbiodiniaceae</taxon>
        <taxon>Durusdinium</taxon>
    </lineage>
</organism>
<reference evidence="2 3" key="1">
    <citation type="submission" date="2024-02" db="EMBL/GenBank/DDBJ databases">
        <authorList>
            <person name="Chen Y."/>
            <person name="Shah S."/>
            <person name="Dougan E. K."/>
            <person name="Thang M."/>
            <person name="Chan C."/>
        </authorList>
    </citation>
    <scope>NUCLEOTIDE SEQUENCE [LARGE SCALE GENOMIC DNA]</scope>
</reference>
<protein>
    <submittedName>
        <fullName evidence="2">Uncharacterized protein</fullName>
    </submittedName>
</protein>
<proteinExistence type="predicted"/>
<evidence type="ECO:0000313" key="2">
    <source>
        <dbReference type="EMBL" id="CAK9074190.1"/>
    </source>
</evidence>
<feature type="non-terminal residue" evidence="2">
    <location>
        <position position="1"/>
    </location>
</feature>
<feature type="compositionally biased region" description="Polar residues" evidence="1">
    <location>
        <begin position="981"/>
        <end position="992"/>
    </location>
</feature>
<dbReference type="Proteomes" id="UP001642464">
    <property type="component" value="Unassembled WGS sequence"/>
</dbReference>
<keyword evidence="3" id="KW-1185">Reference proteome</keyword>